<evidence type="ECO:0000313" key="2">
    <source>
        <dbReference type="Proteomes" id="UP001234581"/>
    </source>
</evidence>
<name>A0AAD7UUD1_9FUNG</name>
<gene>
    <name evidence="1" type="ORF">O0I10_011474</name>
</gene>
<dbReference type="AlphaFoldDB" id="A0AAD7UUD1"/>
<evidence type="ECO:0000313" key="1">
    <source>
        <dbReference type="EMBL" id="KAJ8652874.1"/>
    </source>
</evidence>
<sequence>MLSLFATDLSGPAEHLQSSDSRRWHWAMMTPNKWASLSGAHCKKIIAWKKEMGNLMEVFGPDSDIMRKLEGLATGATIELVDGKVLEIDGPVQKKGDHLIKLVVFGPSPKNYVTISVGGTEVSQHLAALQQMVGANRKVAGEDKLDFSVCKMDGEWSAVQVAQFAKDVATSLDQTPPTTHDIFVYDGVAFVNTGGHNIQGICYARMCLFVPLQLSKCWFIVLGVCPTDQTSSIHELIGMH</sequence>
<proteinExistence type="predicted"/>
<accession>A0AAD7UUD1</accession>
<dbReference type="GeneID" id="83218875"/>
<keyword evidence="2" id="KW-1185">Reference proteome</keyword>
<reference evidence="1 2" key="1">
    <citation type="submission" date="2023-03" db="EMBL/GenBank/DDBJ databases">
        <title>Genome sequence of Lichtheimia ornata CBS 291.66.</title>
        <authorList>
            <person name="Mohabir J.T."/>
            <person name="Shea T.P."/>
            <person name="Kurbessoian T."/>
            <person name="Berby B."/>
            <person name="Fontaine J."/>
            <person name="Livny J."/>
            <person name="Gnirke A."/>
            <person name="Stajich J.E."/>
            <person name="Cuomo C.A."/>
        </authorList>
    </citation>
    <scope>NUCLEOTIDE SEQUENCE [LARGE SCALE GENOMIC DNA]</scope>
    <source>
        <strain evidence="1">CBS 291.66</strain>
    </source>
</reference>
<comment type="caution">
    <text evidence="1">The sequence shown here is derived from an EMBL/GenBank/DDBJ whole genome shotgun (WGS) entry which is preliminary data.</text>
</comment>
<organism evidence="1 2">
    <name type="scientific">Lichtheimia ornata</name>
    <dbReference type="NCBI Taxonomy" id="688661"/>
    <lineage>
        <taxon>Eukaryota</taxon>
        <taxon>Fungi</taxon>
        <taxon>Fungi incertae sedis</taxon>
        <taxon>Mucoromycota</taxon>
        <taxon>Mucoromycotina</taxon>
        <taxon>Mucoromycetes</taxon>
        <taxon>Mucorales</taxon>
        <taxon>Lichtheimiaceae</taxon>
        <taxon>Lichtheimia</taxon>
    </lineage>
</organism>
<dbReference type="RefSeq" id="XP_058337788.1">
    <property type="nucleotide sequence ID" value="XM_058491441.1"/>
</dbReference>
<dbReference type="Proteomes" id="UP001234581">
    <property type="component" value="Unassembled WGS sequence"/>
</dbReference>
<protein>
    <submittedName>
        <fullName evidence="1">Uncharacterized protein</fullName>
    </submittedName>
</protein>
<dbReference type="EMBL" id="JARTCD010000091">
    <property type="protein sequence ID" value="KAJ8652874.1"/>
    <property type="molecule type" value="Genomic_DNA"/>
</dbReference>